<evidence type="ECO:0000313" key="3">
    <source>
        <dbReference type="Proteomes" id="UP001201463"/>
    </source>
</evidence>
<comment type="caution">
    <text evidence="2">The sequence shown here is derived from an EMBL/GenBank/DDBJ whole genome shotgun (WGS) entry which is preliminary data.</text>
</comment>
<reference evidence="2 3" key="1">
    <citation type="submission" date="2021-12" db="EMBL/GenBank/DDBJ databases">
        <title>Genome seq of p7.</title>
        <authorList>
            <person name="Seo T."/>
        </authorList>
    </citation>
    <scope>NUCLEOTIDE SEQUENCE [LARGE SCALE GENOMIC DNA]</scope>
    <source>
        <strain evidence="2 3">P7</strain>
    </source>
</reference>
<feature type="signal peptide" evidence="1">
    <location>
        <begin position="1"/>
        <end position="17"/>
    </location>
</feature>
<dbReference type="EMBL" id="JAJTWT010000002">
    <property type="protein sequence ID" value="MCE4536545.1"/>
    <property type="molecule type" value="Genomic_DNA"/>
</dbReference>
<feature type="chain" id="PRO_5045996652" evidence="1">
    <location>
        <begin position="18"/>
        <end position="232"/>
    </location>
</feature>
<sequence>MKRLLLALACIAPAAHADTAPEYKLTAGNYRYSAGYSGQDVNLRRRDGDTNAWLGVYRDGVFGRQARAGFDTSLDLAENLSLQPSLQAASRGFLGGSVNLQWGSTWYGLVGWGRTNLRPYYNLNWDPNDAITVGAGWHGDGGRQIAVTLIADDRLHTHQRDLHLFGRWPLAEGLRLTLDLMHKTGQGDDGEVRAWGWSATLDWPAWFLRLARDPKQNFSGLDADRLSVGLRF</sequence>
<organism evidence="2 3">
    <name type="scientific">Pelomonas caseinilytica</name>
    <dbReference type="NCBI Taxonomy" id="2906763"/>
    <lineage>
        <taxon>Bacteria</taxon>
        <taxon>Pseudomonadati</taxon>
        <taxon>Pseudomonadota</taxon>
        <taxon>Betaproteobacteria</taxon>
        <taxon>Burkholderiales</taxon>
        <taxon>Sphaerotilaceae</taxon>
        <taxon>Roseateles</taxon>
    </lineage>
</organism>
<keyword evidence="1" id="KW-0732">Signal</keyword>
<protein>
    <submittedName>
        <fullName evidence="2">Uncharacterized protein</fullName>
    </submittedName>
</protein>
<keyword evidence="3" id="KW-1185">Reference proteome</keyword>
<proteinExistence type="predicted"/>
<accession>A0ABS8XBF2</accession>
<evidence type="ECO:0000313" key="2">
    <source>
        <dbReference type="EMBL" id="MCE4536545.1"/>
    </source>
</evidence>
<dbReference type="Proteomes" id="UP001201463">
    <property type="component" value="Unassembled WGS sequence"/>
</dbReference>
<dbReference type="RefSeq" id="WP_233389971.1">
    <property type="nucleotide sequence ID" value="NZ_JAJTWT010000002.1"/>
</dbReference>
<gene>
    <name evidence="2" type="ORF">LXT12_04675</name>
</gene>
<name>A0ABS8XBF2_9BURK</name>
<evidence type="ECO:0000256" key="1">
    <source>
        <dbReference type="SAM" id="SignalP"/>
    </source>
</evidence>